<protein>
    <submittedName>
        <fullName evidence="9">Protein kinase</fullName>
    </submittedName>
</protein>
<dbReference type="Pfam" id="PF00069">
    <property type="entry name" value="Pkinase"/>
    <property type="match status" value="1"/>
</dbReference>
<dbReference type="Gene3D" id="1.10.510.10">
    <property type="entry name" value="Transferase(Phosphotransferase) domain 1"/>
    <property type="match status" value="1"/>
</dbReference>
<keyword evidence="7" id="KW-0812">Transmembrane</keyword>
<feature type="compositionally biased region" description="Basic and acidic residues" evidence="6">
    <location>
        <begin position="645"/>
        <end position="655"/>
    </location>
</feature>
<feature type="domain" description="Protein kinase" evidence="8">
    <location>
        <begin position="21"/>
        <end position="289"/>
    </location>
</feature>
<organism evidence="9 10">
    <name type="scientific">Gemmatirosa kalamazoonensis</name>
    <dbReference type="NCBI Taxonomy" id="861299"/>
    <lineage>
        <taxon>Bacteria</taxon>
        <taxon>Pseudomonadati</taxon>
        <taxon>Gemmatimonadota</taxon>
        <taxon>Gemmatimonadia</taxon>
        <taxon>Gemmatimonadales</taxon>
        <taxon>Gemmatimonadaceae</taxon>
        <taxon>Gemmatirosa</taxon>
    </lineage>
</organism>
<dbReference type="InterPro" id="IPR000719">
    <property type="entry name" value="Prot_kinase_dom"/>
</dbReference>
<dbReference type="PROSITE" id="PS00108">
    <property type="entry name" value="PROTEIN_KINASE_ST"/>
    <property type="match status" value="1"/>
</dbReference>
<evidence type="ECO:0000256" key="6">
    <source>
        <dbReference type="SAM" id="MobiDB-lite"/>
    </source>
</evidence>
<dbReference type="eggNOG" id="COG0515">
    <property type="taxonomic scope" value="Bacteria"/>
</dbReference>
<dbReference type="InterPro" id="IPR008271">
    <property type="entry name" value="Ser/Thr_kinase_AS"/>
</dbReference>
<evidence type="ECO:0000256" key="1">
    <source>
        <dbReference type="ARBA" id="ARBA00022679"/>
    </source>
</evidence>
<feature type="transmembrane region" description="Helical" evidence="7">
    <location>
        <begin position="432"/>
        <end position="452"/>
    </location>
</feature>
<dbReference type="HOGENOM" id="CLU_029771_0_0_0"/>
<evidence type="ECO:0000313" key="10">
    <source>
        <dbReference type="Proteomes" id="UP000019151"/>
    </source>
</evidence>
<feature type="transmembrane region" description="Helical" evidence="7">
    <location>
        <begin position="304"/>
        <end position="325"/>
    </location>
</feature>
<dbReference type="KEGG" id="gba:J421_2267"/>
<evidence type="ECO:0000256" key="5">
    <source>
        <dbReference type="PROSITE-ProRule" id="PRU10141"/>
    </source>
</evidence>
<evidence type="ECO:0000256" key="2">
    <source>
        <dbReference type="ARBA" id="ARBA00022741"/>
    </source>
</evidence>
<dbReference type="Proteomes" id="UP000019151">
    <property type="component" value="Chromosome"/>
</dbReference>
<evidence type="ECO:0000259" key="8">
    <source>
        <dbReference type="PROSITE" id="PS50011"/>
    </source>
</evidence>
<keyword evidence="7" id="KW-1133">Transmembrane helix</keyword>
<accession>W0RFE7</accession>
<reference evidence="9 10" key="1">
    <citation type="journal article" date="2014" name="Genome Announc.">
        <title>Genome Sequence and Methylome of Soil Bacterium Gemmatirosa kalamazoonensis KBS708T, a Member of the Rarely Cultivated Gemmatimonadetes Phylum.</title>
        <authorList>
            <person name="Debruyn J.M."/>
            <person name="Radosevich M."/>
            <person name="Wommack K.E."/>
            <person name="Polson S.W."/>
            <person name="Hauser L.J."/>
            <person name="Fawaz M.N."/>
            <person name="Korlach J."/>
            <person name="Tsai Y.C."/>
        </authorList>
    </citation>
    <scope>NUCLEOTIDE SEQUENCE [LARGE SCALE GENOMIC DNA]</scope>
    <source>
        <strain evidence="9 10">KBS708</strain>
    </source>
</reference>
<dbReference type="PANTHER" id="PTHR43289">
    <property type="entry name" value="MITOGEN-ACTIVATED PROTEIN KINASE KINASE KINASE 20-RELATED"/>
    <property type="match status" value="1"/>
</dbReference>
<dbReference type="CDD" id="cd14014">
    <property type="entry name" value="STKc_PknB_like"/>
    <property type="match status" value="1"/>
</dbReference>
<dbReference type="SMART" id="SM00220">
    <property type="entry name" value="S_TKc"/>
    <property type="match status" value="1"/>
</dbReference>
<keyword evidence="10" id="KW-1185">Reference proteome</keyword>
<evidence type="ECO:0000256" key="3">
    <source>
        <dbReference type="ARBA" id="ARBA00022777"/>
    </source>
</evidence>
<dbReference type="InterPro" id="IPR017441">
    <property type="entry name" value="Protein_kinase_ATP_BS"/>
</dbReference>
<dbReference type="PANTHER" id="PTHR43289:SF6">
    <property type="entry name" value="SERINE_THREONINE-PROTEIN KINASE NEKL-3"/>
    <property type="match status" value="1"/>
</dbReference>
<name>W0RFE7_9BACT</name>
<keyword evidence="7" id="KW-0472">Membrane</keyword>
<dbReference type="PROSITE" id="PS00107">
    <property type="entry name" value="PROTEIN_KINASE_ATP"/>
    <property type="match status" value="1"/>
</dbReference>
<keyword evidence="4 5" id="KW-0067">ATP-binding</keyword>
<evidence type="ECO:0000256" key="4">
    <source>
        <dbReference type="ARBA" id="ARBA00022840"/>
    </source>
</evidence>
<dbReference type="GO" id="GO:0005524">
    <property type="term" value="F:ATP binding"/>
    <property type="evidence" value="ECO:0007669"/>
    <property type="project" value="UniProtKB-UniRule"/>
</dbReference>
<keyword evidence="1" id="KW-0808">Transferase</keyword>
<proteinExistence type="predicted"/>
<feature type="binding site" evidence="5">
    <location>
        <position position="50"/>
    </location>
    <ligand>
        <name>ATP</name>
        <dbReference type="ChEBI" id="CHEBI:30616"/>
    </ligand>
</feature>
<dbReference type="SUPFAM" id="SSF56112">
    <property type="entry name" value="Protein kinase-like (PK-like)"/>
    <property type="match status" value="1"/>
</dbReference>
<dbReference type="GO" id="GO:0004674">
    <property type="term" value="F:protein serine/threonine kinase activity"/>
    <property type="evidence" value="ECO:0007669"/>
    <property type="project" value="TreeGrafter"/>
</dbReference>
<evidence type="ECO:0000256" key="7">
    <source>
        <dbReference type="SAM" id="Phobius"/>
    </source>
</evidence>
<dbReference type="STRING" id="861299.J421_2267"/>
<feature type="transmembrane region" description="Helical" evidence="7">
    <location>
        <begin position="337"/>
        <end position="356"/>
    </location>
</feature>
<sequence length="655" mass="70352">MTLPHPPADQLELQAALAGEYSIQRELGRGGMGIVYLARDVQLDRDVAIKVLPTHLARTGESRDRFLREARTAAGLSHPHIVPIHRVGEAGGFVFFVMSYVEGETLGERLRTRGPLPPAEAARVLREVAWALAYAHGRGIVHRDIKPDNILLEAGTGRALVTDFGIAYGGAHAGPTTDPGKIMGTAHFMSPEQTGSEAIDGRSDLYSLGVVGYLAVSGRLPFEAPSLPALILRQATETPTSVMRVAPGLPPALGAAIDRCLARDPAGRFPDGEALAAALAPAPDARPALPPTLRAWLAARNPLLVPYMGWSAGFTVLTLGNVYANATGNPGSSWRDVVLLAAIASAPLFPIVGFHLNQARRQFRAGHSLADLRSAMAVERRERAETEALARGDEESLAHRLLRIGTVAAATWLGVTFVLVVDGTLHENRTPIAWFLTPLLLTMLLGALSNALDVQFIPRKLREWWQTGIRERLWNSRAGEWLARRLGAPERSREVGVGAFRATEVALGVAAGELFAALPQPFREQLPELPATVAALEARAAEARAELDVVAALAPSGSADAELLAGRRGKAAERLADSVAALERIRLDLLRLHAGADDLAPLTTLMDAARARSTRTWADSPRRSARWTRCSADGPSAPGGSRRRRDADVTPFERR</sequence>
<evidence type="ECO:0000313" key="9">
    <source>
        <dbReference type="EMBL" id="AHG89804.1"/>
    </source>
</evidence>
<keyword evidence="3 9" id="KW-0418">Kinase</keyword>
<feature type="transmembrane region" description="Helical" evidence="7">
    <location>
        <begin position="401"/>
        <end position="420"/>
    </location>
</feature>
<dbReference type="InParanoid" id="W0RFE7"/>
<dbReference type="PROSITE" id="PS50011">
    <property type="entry name" value="PROTEIN_KINASE_DOM"/>
    <property type="match status" value="1"/>
</dbReference>
<dbReference type="Gene3D" id="3.30.200.20">
    <property type="entry name" value="Phosphorylase Kinase, domain 1"/>
    <property type="match status" value="1"/>
</dbReference>
<dbReference type="OrthoDB" id="581647at2"/>
<dbReference type="InterPro" id="IPR011009">
    <property type="entry name" value="Kinase-like_dom_sf"/>
</dbReference>
<feature type="region of interest" description="Disordered" evidence="6">
    <location>
        <begin position="613"/>
        <end position="655"/>
    </location>
</feature>
<dbReference type="EMBL" id="CP007128">
    <property type="protein sequence ID" value="AHG89804.1"/>
    <property type="molecule type" value="Genomic_DNA"/>
</dbReference>
<keyword evidence="2 5" id="KW-0547">Nucleotide-binding</keyword>
<dbReference type="RefSeq" id="WP_025411290.1">
    <property type="nucleotide sequence ID" value="NZ_CP007128.1"/>
</dbReference>
<gene>
    <name evidence="9" type="ORF">J421_2267</name>
</gene>
<dbReference type="AlphaFoldDB" id="W0RFE7"/>